<organism evidence="1 2">
    <name type="scientific">Chondromyces apiculatus DSM 436</name>
    <dbReference type="NCBI Taxonomy" id="1192034"/>
    <lineage>
        <taxon>Bacteria</taxon>
        <taxon>Pseudomonadati</taxon>
        <taxon>Myxococcota</taxon>
        <taxon>Polyangia</taxon>
        <taxon>Polyangiales</taxon>
        <taxon>Polyangiaceae</taxon>
        <taxon>Chondromyces</taxon>
    </lineage>
</organism>
<name>A0A017T1F0_9BACT</name>
<dbReference type="Proteomes" id="UP000019678">
    <property type="component" value="Unassembled WGS sequence"/>
</dbReference>
<protein>
    <submittedName>
        <fullName evidence="1">Uncharacterized protein</fullName>
    </submittedName>
</protein>
<gene>
    <name evidence="1" type="ORF">CAP_6291</name>
</gene>
<evidence type="ECO:0000313" key="2">
    <source>
        <dbReference type="Proteomes" id="UP000019678"/>
    </source>
</evidence>
<evidence type="ECO:0000313" key="1">
    <source>
        <dbReference type="EMBL" id="EYF03028.1"/>
    </source>
</evidence>
<keyword evidence="2" id="KW-1185">Reference proteome</keyword>
<dbReference type="EMBL" id="ASRX01000052">
    <property type="protein sequence ID" value="EYF03028.1"/>
    <property type="molecule type" value="Genomic_DNA"/>
</dbReference>
<proteinExistence type="predicted"/>
<dbReference type="AlphaFoldDB" id="A0A017T1F0"/>
<reference evidence="1 2" key="1">
    <citation type="submission" date="2013-05" db="EMBL/GenBank/DDBJ databases">
        <title>Genome assembly of Chondromyces apiculatus DSM 436.</title>
        <authorList>
            <person name="Sharma G."/>
            <person name="Khatri I."/>
            <person name="Kaur C."/>
            <person name="Mayilraj S."/>
            <person name="Subramanian S."/>
        </authorList>
    </citation>
    <scope>NUCLEOTIDE SEQUENCE [LARGE SCALE GENOMIC DNA]</scope>
    <source>
        <strain evidence="1 2">DSM 436</strain>
    </source>
</reference>
<comment type="caution">
    <text evidence="1">The sequence shown here is derived from an EMBL/GenBank/DDBJ whole genome shotgun (WGS) entry which is preliminary data.</text>
</comment>
<sequence>MDELLKSIKTGQPSALYKLWSRTKRQLLRPYRPFQALSLDALDHLVKPDIRTHHNLPLP</sequence>
<accession>A0A017T1F0</accession>